<dbReference type="PANTHER" id="PTHR34371">
    <property type="entry name" value="OS01G0551000 PROTEIN"/>
    <property type="match status" value="1"/>
</dbReference>
<organism evidence="1 2">
    <name type="scientific">Citrullus colocynthis</name>
    <name type="common">colocynth</name>
    <dbReference type="NCBI Taxonomy" id="252529"/>
    <lineage>
        <taxon>Eukaryota</taxon>
        <taxon>Viridiplantae</taxon>
        <taxon>Streptophyta</taxon>
        <taxon>Embryophyta</taxon>
        <taxon>Tracheophyta</taxon>
        <taxon>Spermatophyta</taxon>
        <taxon>Magnoliopsida</taxon>
        <taxon>eudicotyledons</taxon>
        <taxon>Gunneridae</taxon>
        <taxon>Pentapetalae</taxon>
        <taxon>rosids</taxon>
        <taxon>fabids</taxon>
        <taxon>Cucurbitales</taxon>
        <taxon>Cucurbitaceae</taxon>
        <taxon>Benincaseae</taxon>
        <taxon>Citrullus</taxon>
    </lineage>
</organism>
<evidence type="ECO:0000313" key="1">
    <source>
        <dbReference type="EMBL" id="CAK9328742.1"/>
    </source>
</evidence>
<reference evidence="1 2" key="1">
    <citation type="submission" date="2024-03" db="EMBL/GenBank/DDBJ databases">
        <authorList>
            <person name="Gkanogiannis A."/>
            <person name="Becerra Lopez-Lavalle L."/>
        </authorList>
    </citation>
    <scope>NUCLEOTIDE SEQUENCE [LARGE SCALE GENOMIC DNA]</scope>
</reference>
<keyword evidence="2" id="KW-1185">Reference proteome</keyword>
<evidence type="ECO:0000313" key="2">
    <source>
        <dbReference type="Proteomes" id="UP001642487"/>
    </source>
</evidence>
<dbReference type="Proteomes" id="UP001642487">
    <property type="component" value="Chromosome 9"/>
</dbReference>
<accession>A0ABP0Z7H8</accession>
<dbReference type="PANTHER" id="PTHR34371:SF2">
    <property type="entry name" value="DUF688 FAMILY PROTEIN"/>
    <property type="match status" value="1"/>
</dbReference>
<protein>
    <submittedName>
        <fullName evidence="1">Uncharacterized protein</fullName>
    </submittedName>
</protein>
<gene>
    <name evidence="1" type="ORF">CITCOLO1_LOCUS21167</name>
</gene>
<proteinExistence type="predicted"/>
<name>A0ABP0Z7H8_9ROSI</name>
<dbReference type="EMBL" id="OZ021743">
    <property type="protein sequence ID" value="CAK9328742.1"/>
    <property type="molecule type" value="Genomic_DNA"/>
</dbReference>
<sequence>MECKTQQTDQNSSVSSLPLFSIPHLPLMDSPERSGMLTPPIYAAVSVPFRWEEEPGKPRFSSATAVSAAASPSLELPPRLLLMDKVPRSECYSSFRMMGSSSLSPDEKSSLFMKKRGWFGFGSWRKRGLNLRAKREQIGIGGLVFPSLELEESFSSKLEASRFRRNGSFSSLMSTQIRPHFWESVCEGLKHMVPSWRSKRLKRET</sequence>